<keyword evidence="1" id="KW-0732">Signal</keyword>
<comment type="caution">
    <text evidence="2">The sequence shown here is derived from an EMBL/GenBank/DDBJ whole genome shotgun (WGS) entry which is preliminary data.</text>
</comment>
<reference evidence="3" key="1">
    <citation type="journal article" date="2019" name="Int. J. Syst. Evol. Microbiol.">
        <title>The Global Catalogue of Microorganisms (GCM) 10K type strain sequencing project: providing services to taxonomists for standard genome sequencing and annotation.</title>
        <authorList>
            <consortium name="The Broad Institute Genomics Platform"/>
            <consortium name="The Broad Institute Genome Sequencing Center for Infectious Disease"/>
            <person name="Wu L."/>
            <person name="Ma J."/>
        </authorList>
    </citation>
    <scope>NUCLEOTIDE SEQUENCE [LARGE SCALE GENOMIC DNA]</scope>
    <source>
        <strain evidence="3">CCUG 38813</strain>
    </source>
</reference>
<dbReference type="Proteomes" id="UP001596031">
    <property type="component" value="Unassembled WGS sequence"/>
</dbReference>
<evidence type="ECO:0000313" key="3">
    <source>
        <dbReference type="Proteomes" id="UP001596031"/>
    </source>
</evidence>
<evidence type="ECO:0000313" key="2">
    <source>
        <dbReference type="EMBL" id="MFC5510390.1"/>
    </source>
</evidence>
<proteinExistence type="predicted"/>
<dbReference type="EMBL" id="JBHSMS010000015">
    <property type="protein sequence ID" value="MFC5510390.1"/>
    <property type="molecule type" value="Genomic_DNA"/>
</dbReference>
<feature type="chain" id="PRO_5045181349" evidence="1">
    <location>
        <begin position="22"/>
        <end position="344"/>
    </location>
</feature>
<gene>
    <name evidence="2" type="ORF">ACFPOU_04510</name>
</gene>
<sequence length="344" mass="36439">MKMLFAILFAGCAALAGYTSAQPGIGPVCTGRFPNLITDICYDCMFPVSLAGNLINIGVSGDDYDSGAGGAPVCLCAASLTVGTPMSFWEPTYMVDVTNKPGCMPLLGGIDISPPFNSLEYGAEQRSAAPSGSLKKSAFMHVNEYINPVMTALGVISDSPCLDQRGFDVPFISWADPTWNDDALAMVLTPYGYAFGGIPSIAAEAPDAIAASTGFPTASLFWVAGAWGPMYPVTGNVASANSPEQVAHLLTARLFAKLHAAGVQQSTAGLAALRSCGAMGIPEFLMDKRQYKTNRVFPFPDNTCTPFGRPLLLQEKGAARPQDKDYGYFIFRKKDCCAPVYSPL</sequence>
<protein>
    <submittedName>
        <fullName evidence="2">TraU family protein</fullName>
    </submittedName>
</protein>
<dbReference type="RefSeq" id="WP_379717650.1">
    <property type="nucleotide sequence ID" value="NZ_JBHSMS010000015.1"/>
</dbReference>
<dbReference type="InterPro" id="IPR009649">
    <property type="entry name" value="TraU"/>
</dbReference>
<name>A0ABW0PD83_9BURK</name>
<feature type="signal peptide" evidence="1">
    <location>
        <begin position="1"/>
        <end position="21"/>
    </location>
</feature>
<keyword evidence="3" id="KW-1185">Reference proteome</keyword>
<organism evidence="2 3">
    <name type="scientific">Massilia jejuensis</name>
    <dbReference type="NCBI Taxonomy" id="648894"/>
    <lineage>
        <taxon>Bacteria</taxon>
        <taxon>Pseudomonadati</taxon>
        <taxon>Pseudomonadota</taxon>
        <taxon>Betaproteobacteria</taxon>
        <taxon>Burkholderiales</taxon>
        <taxon>Oxalobacteraceae</taxon>
        <taxon>Telluria group</taxon>
        <taxon>Massilia</taxon>
    </lineage>
</organism>
<accession>A0ABW0PD83</accession>
<evidence type="ECO:0000256" key="1">
    <source>
        <dbReference type="SAM" id="SignalP"/>
    </source>
</evidence>
<dbReference type="Pfam" id="PF06834">
    <property type="entry name" value="TraU"/>
    <property type="match status" value="1"/>
</dbReference>